<dbReference type="PANTHER" id="PTHR30289:SF1">
    <property type="entry name" value="PEBP (PHOSPHATIDYLETHANOLAMINE-BINDING PROTEIN) FAMILY PROTEIN"/>
    <property type="match status" value="1"/>
</dbReference>
<dbReference type="AlphaFoldDB" id="A0A7C9PI49"/>
<dbReference type="InterPro" id="IPR005247">
    <property type="entry name" value="YbhB_YbcL/LppC-like"/>
</dbReference>
<evidence type="ECO:0000313" key="2">
    <source>
        <dbReference type="Proteomes" id="UP000484255"/>
    </source>
</evidence>
<keyword evidence="2" id="KW-1185">Reference proteome</keyword>
<sequence length="167" mass="17808">MTNFTITSPDFKEQAELSKTHEFNGFDGEGHNRSPALQWQGAPANTRSFALTMYDPDAQTGSGFWHWVLYDIPAEARQLAQGVGSVDVSALTGIGLQAENDFGATGYGGPCPPKGAAAHRYLFTLHALGVPSLGLSPGRGVTNAIVRFMIHQNTLATATLTGQYGRP</sequence>
<dbReference type="CDD" id="cd00865">
    <property type="entry name" value="PEBP_bact_arch"/>
    <property type="match status" value="1"/>
</dbReference>
<dbReference type="InterPro" id="IPR036610">
    <property type="entry name" value="PEBP-like_sf"/>
</dbReference>
<gene>
    <name evidence="1" type="ORF">G3A44_14465</name>
</gene>
<dbReference type="Proteomes" id="UP000484255">
    <property type="component" value="Unassembled WGS sequence"/>
</dbReference>
<name>A0A7C9PI49_9BURK</name>
<dbReference type="PANTHER" id="PTHR30289">
    <property type="entry name" value="UNCHARACTERIZED PROTEIN YBCL-RELATED"/>
    <property type="match status" value="1"/>
</dbReference>
<evidence type="ECO:0000313" key="1">
    <source>
        <dbReference type="EMBL" id="NDY92389.1"/>
    </source>
</evidence>
<organism evidence="1 2">
    <name type="scientific">Ideonella livida</name>
    <dbReference type="NCBI Taxonomy" id="2707176"/>
    <lineage>
        <taxon>Bacteria</taxon>
        <taxon>Pseudomonadati</taxon>
        <taxon>Pseudomonadota</taxon>
        <taxon>Betaproteobacteria</taxon>
        <taxon>Burkholderiales</taxon>
        <taxon>Sphaerotilaceae</taxon>
        <taxon>Ideonella</taxon>
    </lineage>
</organism>
<dbReference type="SUPFAM" id="SSF49777">
    <property type="entry name" value="PEBP-like"/>
    <property type="match status" value="1"/>
</dbReference>
<protein>
    <submittedName>
        <fullName evidence="1">YbhB/YbcL family Raf kinase inhibitor-like protein</fullName>
    </submittedName>
</protein>
<dbReference type="InterPro" id="IPR008914">
    <property type="entry name" value="PEBP"/>
</dbReference>
<dbReference type="Pfam" id="PF01161">
    <property type="entry name" value="PBP"/>
    <property type="match status" value="1"/>
</dbReference>
<reference evidence="1 2" key="1">
    <citation type="submission" date="2020-02" db="EMBL/GenBank/DDBJ databases">
        <title>Ideonella bacterium strain TBM-1.</title>
        <authorList>
            <person name="Chen W.-M."/>
        </authorList>
    </citation>
    <scope>NUCLEOTIDE SEQUENCE [LARGE SCALE GENOMIC DNA]</scope>
    <source>
        <strain evidence="1 2">TBM-1</strain>
    </source>
</reference>
<comment type="caution">
    <text evidence="1">The sequence shown here is derived from an EMBL/GenBank/DDBJ whole genome shotgun (WGS) entry which is preliminary data.</text>
</comment>
<dbReference type="EMBL" id="JAAGOH010000017">
    <property type="protein sequence ID" value="NDY92389.1"/>
    <property type="molecule type" value="Genomic_DNA"/>
</dbReference>
<dbReference type="Gene3D" id="3.90.280.10">
    <property type="entry name" value="PEBP-like"/>
    <property type="match status" value="1"/>
</dbReference>
<accession>A0A7C9PI49</accession>
<dbReference type="NCBIfam" id="TIGR00481">
    <property type="entry name" value="YbhB/YbcL family Raf kinase inhibitor-like protein"/>
    <property type="match status" value="1"/>
</dbReference>
<dbReference type="RefSeq" id="WP_163458240.1">
    <property type="nucleotide sequence ID" value="NZ_JAAGOH010000017.1"/>
</dbReference>
<proteinExistence type="predicted"/>